<proteinExistence type="predicted"/>
<sequence length="92" mass="10571">MNHEAHQNEILVTDLSTLEINDVIRISDGTKQPPKHHTKKLSRWTQKNQTALFHGLEHNNTMIKIKDKPEPIMVHWIGLDGLKVFKQVSALS</sequence>
<accession>A0A0C1ZJ64</accession>
<dbReference type="EMBL" id="JPRD01000015">
    <property type="protein sequence ID" value="KIF53241.1"/>
    <property type="molecule type" value="Genomic_DNA"/>
</dbReference>
<organism evidence="1 2">
    <name type="scientific">Vibrio owensii CAIM 1854 = LMG 25443</name>
    <dbReference type="NCBI Taxonomy" id="1229493"/>
    <lineage>
        <taxon>Bacteria</taxon>
        <taxon>Pseudomonadati</taxon>
        <taxon>Pseudomonadota</taxon>
        <taxon>Gammaproteobacteria</taxon>
        <taxon>Vibrionales</taxon>
        <taxon>Vibrionaceae</taxon>
        <taxon>Vibrio</taxon>
    </lineage>
</organism>
<protein>
    <submittedName>
        <fullName evidence="1">Uncharacterized protein</fullName>
    </submittedName>
</protein>
<name>A0A0C1ZJ64_9VIBR</name>
<dbReference type="Proteomes" id="UP000031586">
    <property type="component" value="Unassembled WGS sequence"/>
</dbReference>
<reference evidence="1 2" key="1">
    <citation type="submission" date="2014-07" db="EMBL/GenBank/DDBJ databases">
        <title>Unique and conserved regions in Vibrio harveyi and related species in comparison with the shrimp pathogen Vibrio harveyi CAIM 1792.</title>
        <authorList>
            <person name="Espinoza-Valles I."/>
            <person name="Vora G."/>
            <person name="Leekitcharoenphon P."/>
            <person name="Ussery D."/>
            <person name="Hoj L."/>
            <person name="Gomez-Gil B."/>
        </authorList>
    </citation>
    <scope>NUCLEOTIDE SEQUENCE [LARGE SCALE GENOMIC DNA]</scope>
    <source>
        <strain evidence="2">CAIM 1854 / LMG 25443</strain>
    </source>
</reference>
<comment type="caution">
    <text evidence="1">The sequence shown here is derived from an EMBL/GenBank/DDBJ whole genome shotgun (WGS) entry which is preliminary data.</text>
</comment>
<dbReference type="RefSeq" id="WP_020194430.1">
    <property type="nucleotide sequence ID" value="NZ_BAOH01000005.1"/>
</dbReference>
<evidence type="ECO:0000313" key="2">
    <source>
        <dbReference type="Proteomes" id="UP000031586"/>
    </source>
</evidence>
<evidence type="ECO:0000313" key="1">
    <source>
        <dbReference type="EMBL" id="KIF53241.1"/>
    </source>
</evidence>
<gene>
    <name evidence="1" type="ORF">H735_09945</name>
</gene>
<dbReference type="PATRIC" id="fig|1229493.5.peg.1074"/>
<dbReference type="AlphaFoldDB" id="A0A0C1ZJ64"/>